<evidence type="ECO:0000259" key="1">
    <source>
        <dbReference type="Pfam" id="PF02581"/>
    </source>
</evidence>
<dbReference type="CDD" id="cd00564">
    <property type="entry name" value="TMP_TenI"/>
    <property type="match status" value="1"/>
</dbReference>
<comment type="caution">
    <text evidence="2">The sequence shown here is derived from an EMBL/GenBank/DDBJ whole genome shotgun (WGS) entry which is preliminary data.</text>
</comment>
<dbReference type="AlphaFoldDB" id="A0A9X1QJZ1"/>
<dbReference type="SUPFAM" id="SSF51391">
    <property type="entry name" value="Thiamin phosphate synthase"/>
    <property type="match status" value="1"/>
</dbReference>
<feature type="domain" description="Thiamine phosphate synthase/TenI" evidence="1">
    <location>
        <begin position="33"/>
        <end position="159"/>
    </location>
</feature>
<accession>A0A9X1QJZ1</accession>
<evidence type="ECO:0000313" key="3">
    <source>
        <dbReference type="Proteomes" id="UP001139410"/>
    </source>
</evidence>
<protein>
    <submittedName>
        <fullName evidence="2">Thiamine phosphate synthase</fullName>
    </submittedName>
</protein>
<keyword evidence="3" id="KW-1185">Reference proteome</keyword>
<dbReference type="InterPro" id="IPR022998">
    <property type="entry name" value="ThiamineP_synth_TenI"/>
</dbReference>
<dbReference type="GO" id="GO:0009228">
    <property type="term" value="P:thiamine biosynthetic process"/>
    <property type="evidence" value="ECO:0007669"/>
    <property type="project" value="UniProtKB-KW"/>
</dbReference>
<dbReference type="InterPro" id="IPR013785">
    <property type="entry name" value="Aldolase_TIM"/>
</dbReference>
<dbReference type="Proteomes" id="UP001139410">
    <property type="component" value="Unassembled WGS sequence"/>
</dbReference>
<dbReference type="RefSeq" id="WP_235067485.1">
    <property type="nucleotide sequence ID" value="NZ_JAKFGM010000002.1"/>
</dbReference>
<dbReference type="InterPro" id="IPR036206">
    <property type="entry name" value="ThiamineP_synth_sf"/>
</dbReference>
<proteinExistence type="predicted"/>
<name>A0A9X1QJZ1_9SPHN</name>
<evidence type="ECO:0000313" key="2">
    <source>
        <dbReference type="EMBL" id="MCF2514981.1"/>
    </source>
</evidence>
<dbReference type="Gene3D" id="3.20.20.70">
    <property type="entry name" value="Aldolase class I"/>
    <property type="match status" value="1"/>
</dbReference>
<reference evidence="2" key="1">
    <citation type="submission" date="2022-01" db="EMBL/GenBank/DDBJ databases">
        <authorList>
            <person name="Jo J.-H."/>
            <person name="Im W.-T."/>
        </authorList>
    </citation>
    <scope>NUCLEOTIDE SEQUENCE</scope>
    <source>
        <strain evidence="2">G124</strain>
    </source>
</reference>
<gene>
    <name evidence="2" type="ORF">LVY65_07865</name>
</gene>
<organism evidence="2 3">
    <name type="scientific">Sphingomonas cremea</name>
    <dbReference type="NCBI Taxonomy" id="2904799"/>
    <lineage>
        <taxon>Bacteria</taxon>
        <taxon>Pseudomonadati</taxon>
        <taxon>Pseudomonadota</taxon>
        <taxon>Alphaproteobacteria</taxon>
        <taxon>Sphingomonadales</taxon>
        <taxon>Sphingomonadaceae</taxon>
        <taxon>Sphingomonas</taxon>
    </lineage>
</organism>
<dbReference type="EMBL" id="JAKFGM010000002">
    <property type="protein sequence ID" value="MCF2514981.1"/>
    <property type="molecule type" value="Genomic_DNA"/>
</dbReference>
<sequence length="179" mass="19314">MTVNQPQWPRDWLMTDERMGDGLWEAIGRVPQGTGGIVFRHCSLVPAERLELGERVAELARARKLMLAVARDPTLAGRLGASLVHNPSEAGDLPFSRSVHDECEARAAGKEGAHLVFISPIYPTRSHPGGAALGVDRAARLARLANCPAIALGGMTFGKFWELGPAFHGWAGIDAWLES</sequence>
<dbReference type="Pfam" id="PF02581">
    <property type="entry name" value="TMP-TENI"/>
    <property type="match status" value="1"/>
</dbReference>